<evidence type="ECO:0000259" key="2">
    <source>
        <dbReference type="Pfam" id="PF05076"/>
    </source>
</evidence>
<feature type="region of interest" description="Disordered" evidence="1">
    <location>
        <begin position="1"/>
        <end position="23"/>
    </location>
</feature>
<name>H0HL98_9HYPH</name>
<keyword evidence="4" id="KW-1185">Reference proteome</keyword>
<sequence length="259" mass="28515">MADASNGAAAETAGGGSTILRHQDRPLEYRESARRPKHFNEILEQLRPLLGERYVIDDLGFENVVKVDLILFPPAPDRDNWTIVTVGMSDRPMTVAEALSPDEQKSFELAELTISLPSDAFSIDATGRIAEGELRKGPHAWIVANLAILAHLPHDYRTWLGVGHSIPNGDPAEPYTSYVPFSGVIIASPLHWAERYRTIASSEGPINILAVVPVYEDEMNFLLAKGFDALHAELEAFGYTEVMSETRPNIGKVLSLITK</sequence>
<evidence type="ECO:0000313" key="4">
    <source>
        <dbReference type="Proteomes" id="UP000003250"/>
    </source>
</evidence>
<feature type="domain" description="Suppressor of fused-like" evidence="2">
    <location>
        <begin position="66"/>
        <end position="247"/>
    </location>
</feature>
<evidence type="ECO:0000256" key="1">
    <source>
        <dbReference type="SAM" id="MobiDB-lite"/>
    </source>
</evidence>
<dbReference type="Proteomes" id="UP000003250">
    <property type="component" value="Unassembled WGS sequence"/>
</dbReference>
<dbReference type="PATRIC" id="fig|1107882.3.peg.897"/>
<evidence type="ECO:0000313" key="3">
    <source>
        <dbReference type="EMBL" id="EHK58498.1"/>
    </source>
</evidence>
<protein>
    <recommendedName>
        <fullName evidence="2">Suppressor of fused-like domain-containing protein</fullName>
    </recommendedName>
</protein>
<dbReference type="EMBL" id="AHAM01000031">
    <property type="protein sequence ID" value="EHK58498.1"/>
    <property type="molecule type" value="Genomic_DNA"/>
</dbReference>
<dbReference type="Pfam" id="PF05076">
    <property type="entry name" value="SUFU"/>
    <property type="match status" value="1"/>
</dbReference>
<accession>H0HL98</accession>
<organism evidence="3 4">
    <name type="scientific">Mesorhizobium alhagi CCNWXJ12-2</name>
    <dbReference type="NCBI Taxonomy" id="1107882"/>
    <lineage>
        <taxon>Bacteria</taxon>
        <taxon>Pseudomonadati</taxon>
        <taxon>Pseudomonadota</taxon>
        <taxon>Alphaproteobacteria</taxon>
        <taxon>Hyphomicrobiales</taxon>
        <taxon>Phyllobacteriaceae</taxon>
        <taxon>Allomesorhizobium</taxon>
    </lineage>
</organism>
<dbReference type="RefSeq" id="WP_008834560.1">
    <property type="nucleotide sequence ID" value="NZ_AHAM01000031.1"/>
</dbReference>
<reference evidence="3 4" key="1">
    <citation type="journal article" date="2012" name="J. Bacteriol.">
        <title>Draft Genome Sequence of Mesorhizobium alhagi CCNWXJ12-2T, a Novel Salt-Resistant Species Isolated from the Desert of Northwestern China.</title>
        <authorList>
            <person name="Zhou M."/>
            <person name="Chen W."/>
            <person name="Chen H."/>
            <person name="Wei G."/>
        </authorList>
    </citation>
    <scope>NUCLEOTIDE SEQUENCE [LARGE SCALE GENOMIC DNA]</scope>
    <source>
        <strain evidence="3 4">CCNWXJ12-2</strain>
    </source>
</reference>
<dbReference type="InterPro" id="IPR020941">
    <property type="entry name" value="SUFU-like_domain"/>
</dbReference>
<dbReference type="AlphaFoldDB" id="H0HL98"/>
<feature type="compositionally biased region" description="Low complexity" evidence="1">
    <location>
        <begin position="1"/>
        <end position="12"/>
    </location>
</feature>
<gene>
    <name evidence="3" type="ORF">MAXJ12_04544</name>
</gene>
<proteinExistence type="predicted"/>
<dbReference type="OrthoDB" id="4827574at2"/>